<comment type="caution">
    <text evidence="1">The sequence shown here is derived from an EMBL/GenBank/DDBJ whole genome shotgun (WGS) entry which is preliminary data.</text>
</comment>
<dbReference type="Proteomes" id="UP000019205">
    <property type="component" value="Chromosome"/>
</dbReference>
<accession>A4A8W8</accession>
<dbReference type="OrthoDB" id="6996126at2"/>
<name>A4A8W8_9GAMM</name>
<dbReference type="EMBL" id="AAOA02000002">
    <property type="protein sequence ID" value="EAQ97510.1"/>
    <property type="molecule type" value="Genomic_DNA"/>
</dbReference>
<reference evidence="1 2" key="1">
    <citation type="journal article" date="2007" name="Proc. Natl. Acad. Sci. U.S.A.">
        <title>Characterization of a marine gammaproteobacterium capable of aerobic anoxygenic photosynthesis.</title>
        <authorList>
            <person name="Fuchs B.M."/>
            <person name="Spring S."/>
            <person name="Teeling H."/>
            <person name="Quast C."/>
            <person name="Wulf J."/>
            <person name="Schattenhofer M."/>
            <person name="Yan S."/>
            <person name="Ferriera S."/>
            <person name="Johnson J."/>
            <person name="Glockner F.O."/>
            <person name="Amann R."/>
        </authorList>
    </citation>
    <scope>NUCLEOTIDE SEQUENCE [LARGE SCALE GENOMIC DNA]</scope>
    <source>
        <strain evidence="1">KT71</strain>
    </source>
</reference>
<dbReference type="AlphaFoldDB" id="A4A8W8"/>
<organism evidence="1 2">
    <name type="scientific">Congregibacter litoralis KT71</name>
    <dbReference type="NCBI Taxonomy" id="314285"/>
    <lineage>
        <taxon>Bacteria</taxon>
        <taxon>Pseudomonadati</taxon>
        <taxon>Pseudomonadota</taxon>
        <taxon>Gammaproteobacteria</taxon>
        <taxon>Cellvibrionales</taxon>
        <taxon>Halieaceae</taxon>
        <taxon>Congregibacter</taxon>
    </lineage>
</organism>
<sequence>MRKTDKKRERDIVAALTRVCDEALDSSPGFAWITHFVDYGRFPESLVVVSVFKGDEQLRRARASKVDERLSALVSAELRAVGISLSAGSPQIRCDSEEACEREHGGNWQLRYR</sequence>
<dbReference type="RefSeq" id="WP_008293285.1">
    <property type="nucleotide sequence ID" value="NZ_CM002299.1"/>
</dbReference>
<proteinExistence type="predicted"/>
<gene>
    <name evidence="1" type="ORF">KT71_04355</name>
</gene>
<protein>
    <recommendedName>
        <fullName evidence="3">Fis family transcriptional regulator</fullName>
    </recommendedName>
</protein>
<reference evidence="1 2" key="2">
    <citation type="journal article" date="2009" name="PLoS ONE">
        <title>The photosynthetic apparatus and its regulation in the aerobic gammaproteobacterium Congregibacter litoralis gen. nov., sp. nov.</title>
        <authorList>
            <person name="Spring S."/>
            <person name="Lunsdorf H."/>
            <person name="Fuchs B.M."/>
            <person name="Tindall B.J."/>
        </authorList>
    </citation>
    <scope>NUCLEOTIDE SEQUENCE [LARGE SCALE GENOMIC DNA]</scope>
    <source>
        <strain evidence="1">KT71</strain>
    </source>
</reference>
<dbReference type="HOGENOM" id="CLU_150651_1_0_6"/>
<dbReference type="STRING" id="314285.KT71_04355"/>
<dbReference type="eggNOG" id="ENOG50330NG">
    <property type="taxonomic scope" value="Bacteria"/>
</dbReference>
<keyword evidence="2" id="KW-1185">Reference proteome</keyword>
<evidence type="ECO:0000313" key="2">
    <source>
        <dbReference type="Proteomes" id="UP000019205"/>
    </source>
</evidence>
<evidence type="ECO:0008006" key="3">
    <source>
        <dbReference type="Google" id="ProtNLM"/>
    </source>
</evidence>
<evidence type="ECO:0000313" key="1">
    <source>
        <dbReference type="EMBL" id="EAQ97510.1"/>
    </source>
</evidence>